<gene>
    <name evidence="1" type="ORF">BV82_5226</name>
</gene>
<organism evidence="1 2">
    <name type="scientific">Pseudomonas donghuensis</name>
    <dbReference type="NCBI Taxonomy" id="1163398"/>
    <lineage>
        <taxon>Bacteria</taxon>
        <taxon>Pseudomonadati</taxon>
        <taxon>Pseudomonadota</taxon>
        <taxon>Gammaproteobacteria</taxon>
        <taxon>Pseudomonadales</taxon>
        <taxon>Pseudomonadaceae</taxon>
        <taxon>Pseudomonas</taxon>
    </lineage>
</organism>
<evidence type="ECO:0000313" key="1">
    <source>
        <dbReference type="EMBL" id="KDN97017.2"/>
    </source>
</evidence>
<reference evidence="1 2" key="2">
    <citation type="journal article" date="2016" name="Front. Microbiol.">
        <title>When Genome-Based Approach Meets the 'Old but Good': Revealing Genes Involved in the Antibacterial Activity of Pseudomonas sp. P482 against Soft Rot Pathogens.</title>
        <authorList>
            <person name="Krzyzanowska D.M."/>
            <person name="Ossowicki A."/>
            <person name="Rajewska M."/>
            <person name="Maciag T."/>
            <person name="Jablonska M."/>
            <person name="Obuchowski M."/>
            <person name="Heeb S."/>
            <person name="Jafra S."/>
        </authorList>
    </citation>
    <scope>NUCLEOTIDE SEQUENCE [LARGE SCALE GENOMIC DNA]</scope>
    <source>
        <strain evidence="1 2">P482</strain>
    </source>
</reference>
<reference evidence="1 2" key="1">
    <citation type="journal article" date="2014" name="Genome Announc.">
        <title>Genome Sequence of Pseudomonas sp. Strain P482, a Tomato Rhizosphere Isolate with Broad-Spectrum Antimicrobial Activity.</title>
        <authorList>
            <person name="Krzyzanowska D.M."/>
            <person name="Ossowicki A."/>
            <person name="Jafra S."/>
        </authorList>
    </citation>
    <scope>NUCLEOTIDE SEQUENCE [LARGE SCALE GENOMIC DNA]</scope>
    <source>
        <strain evidence="1 2">P482</strain>
    </source>
</reference>
<sequence length="412" mass="47020">MQPAVIDVLYRAVVFNHQEAWQQLDERAAECAAMRSLISTDQPGGIDLGLGLGVDGNEFIIPLIQGPRAFFVSAKTAVQGLLQAGRSEILLDYSLSFDSNFAERLKRLINQTTASADQDLARVKTILMLKANNPRVQFDILPFLYENVRLSRDDTSNERPIDTLVAFRTLDYLDWDRFRKTEELHFNGESIHALKGRLRPAAERLIYGLHANEEFLRHEASVLATEALLLRLAGLWHAPNRDVKAIFGQLIDYCVNDLGFIPMTDLSLIWKGIATKQAARFFGPITGRSHTIFEKIKGMAWDLSHLRLLERMAAQNSYGAFHIPFFVSLDAKWRELLRLNPIRFMLFDDHTRRMLSGRADEERFQEICLSSVSESTKRLLSHEQVAKRRAAASSLSIEAMHTLVRKEQERWL</sequence>
<name>A0AAP0SCZ1_9PSED</name>
<dbReference type="EMBL" id="CP071706">
    <property type="protein sequence ID" value="KDN97017.2"/>
    <property type="molecule type" value="Genomic_DNA"/>
</dbReference>
<dbReference type="KEGG" id="pdw:BV82_5226"/>
<accession>A0AAP0SCZ1</accession>
<dbReference type="RefSeq" id="WP_036997234.1">
    <property type="nucleotide sequence ID" value="NZ_CP071706.1"/>
</dbReference>
<evidence type="ECO:0000313" key="2">
    <source>
        <dbReference type="Proteomes" id="UP000027121"/>
    </source>
</evidence>
<dbReference type="GeneID" id="98283452"/>
<protein>
    <submittedName>
        <fullName evidence="1">Uncharacterized protein</fullName>
    </submittedName>
</protein>
<keyword evidence="2" id="KW-1185">Reference proteome</keyword>
<proteinExistence type="predicted"/>
<dbReference type="AlphaFoldDB" id="A0AAP0SCZ1"/>
<dbReference type="Proteomes" id="UP000027121">
    <property type="component" value="Chromosome"/>
</dbReference>